<dbReference type="OrthoDB" id="9781621at2"/>
<feature type="transmembrane region" description="Helical" evidence="8">
    <location>
        <begin position="567"/>
        <end position="590"/>
    </location>
</feature>
<comment type="similarity">
    <text evidence="1">Belongs to the NADH dehydrogenase family.</text>
</comment>
<comment type="catalytic activity">
    <reaction evidence="7">
        <text>a quinone + NADH + H(+) = a quinol + NAD(+)</text>
        <dbReference type="Rhea" id="RHEA:46160"/>
        <dbReference type="ChEBI" id="CHEBI:15378"/>
        <dbReference type="ChEBI" id="CHEBI:24646"/>
        <dbReference type="ChEBI" id="CHEBI:57540"/>
        <dbReference type="ChEBI" id="CHEBI:57945"/>
        <dbReference type="ChEBI" id="CHEBI:132124"/>
        <dbReference type="EC" id="1.6.5.9"/>
    </reaction>
</comment>
<keyword evidence="5" id="KW-0560">Oxidoreductase</keyword>
<keyword evidence="4" id="KW-0274">FAD</keyword>
<keyword evidence="6" id="KW-0520">NAD</keyword>
<keyword evidence="8" id="KW-0812">Transmembrane</keyword>
<evidence type="ECO:0000313" key="11">
    <source>
        <dbReference type="Proteomes" id="UP000309676"/>
    </source>
</evidence>
<dbReference type="AlphaFoldDB" id="A0A5R9GCZ2"/>
<evidence type="ECO:0000256" key="7">
    <source>
        <dbReference type="ARBA" id="ARBA00047599"/>
    </source>
</evidence>
<sequence>MKQIIVLGGGYGGVLTAKKLAIRLKNERDVRITLIDRKPYHTLLTELHEVAAKRVDEDSIKVDLKKIFAGMKNVEVVLDEITEFDFPQRLLRSEARTYRYDYLVIGTGSKPAFFGTPGAEEHAFTLWSYEDAVLLRERFTEMFRRAVKERDPIARAEMLSFVVVGAGFTGVEMIGELAEHVEELCKAFYVDRADVQLHVVDMAPKILPILPDRLIQKAQRHLEKLGVNISTGLKITGVKPNAVCLGDKEIASRTVIWTAGVEGSELAGKADVAQQGRKRLLTNDKLQSVDRPEVYVVGDNIFYIPEGEKNPVPQMVENAEQAAPIIAHNIEADIRNRPKKPYKPSFHGTMVSIGSRYGVANVGVPGRMFQMTGFFAMFVKHFINLFYLFQVAGFNKCYSYLLHEIFHIEHRRSFLGGHFSKRSPNFWLVPLRVFVGVMWLIEGWEKLLKIIEDPNKIFLIPAPWTDGTSGASVAADGAGEAAAAVQALPVPGFIDSIVKGSMDMMFYTSDGGFTALASIFQTGMVLAELAFGLMLIVGLFTAPAAVATVAMGVMIWSSGMAAPEMLWYMFAGVALIGGSGSTFGLDYYAYPMLKKVWKRIPFIRRWYLYAD</sequence>
<accession>A0A5R9GCZ2</accession>
<dbReference type="PRINTS" id="PR00368">
    <property type="entry name" value="FADPNR"/>
</dbReference>
<evidence type="ECO:0000256" key="2">
    <source>
        <dbReference type="ARBA" id="ARBA00012637"/>
    </source>
</evidence>
<dbReference type="PANTHER" id="PTHR43706">
    <property type="entry name" value="NADH DEHYDROGENASE"/>
    <property type="match status" value="1"/>
</dbReference>
<gene>
    <name evidence="10" type="ORF">FE782_11230</name>
</gene>
<dbReference type="InterPro" id="IPR045024">
    <property type="entry name" value="NDH-2"/>
</dbReference>
<keyword evidence="8" id="KW-1133">Transmembrane helix</keyword>
<feature type="domain" description="FAD/NAD(P)-binding" evidence="9">
    <location>
        <begin position="3"/>
        <end position="322"/>
    </location>
</feature>
<evidence type="ECO:0000259" key="9">
    <source>
        <dbReference type="Pfam" id="PF07992"/>
    </source>
</evidence>
<dbReference type="InterPro" id="IPR023753">
    <property type="entry name" value="FAD/NAD-binding_dom"/>
</dbReference>
<evidence type="ECO:0000313" key="10">
    <source>
        <dbReference type="EMBL" id="TLS51950.1"/>
    </source>
</evidence>
<reference evidence="10 11" key="1">
    <citation type="submission" date="2019-05" db="EMBL/GenBank/DDBJ databases">
        <authorList>
            <person name="Narsing Rao M.P."/>
            <person name="Li W.J."/>
        </authorList>
    </citation>
    <scope>NUCLEOTIDE SEQUENCE [LARGE SCALE GENOMIC DNA]</scope>
    <source>
        <strain evidence="10 11">SYSU_K30003</strain>
    </source>
</reference>
<feature type="transmembrane region" description="Helical" evidence="8">
    <location>
        <begin position="529"/>
        <end position="555"/>
    </location>
</feature>
<dbReference type="Gene3D" id="3.50.50.100">
    <property type="match status" value="1"/>
</dbReference>
<dbReference type="RefSeq" id="WP_138194194.1">
    <property type="nucleotide sequence ID" value="NZ_VCIW01000006.1"/>
</dbReference>
<dbReference type="GO" id="GO:0050136">
    <property type="term" value="F:NADH dehydrogenase (quinone) (non-electrogenic) activity"/>
    <property type="evidence" value="ECO:0007669"/>
    <property type="project" value="UniProtKB-EC"/>
</dbReference>
<evidence type="ECO:0000256" key="3">
    <source>
        <dbReference type="ARBA" id="ARBA00022630"/>
    </source>
</evidence>
<dbReference type="Proteomes" id="UP000309676">
    <property type="component" value="Unassembled WGS sequence"/>
</dbReference>
<keyword evidence="3" id="KW-0285">Flavoprotein</keyword>
<organism evidence="10 11">
    <name type="scientific">Paenibacillus antri</name>
    <dbReference type="NCBI Taxonomy" id="2582848"/>
    <lineage>
        <taxon>Bacteria</taxon>
        <taxon>Bacillati</taxon>
        <taxon>Bacillota</taxon>
        <taxon>Bacilli</taxon>
        <taxon>Bacillales</taxon>
        <taxon>Paenibacillaceae</taxon>
        <taxon>Paenibacillus</taxon>
    </lineage>
</organism>
<evidence type="ECO:0000256" key="8">
    <source>
        <dbReference type="SAM" id="Phobius"/>
    </source>
</evidence>
<dbReference type="PANTHER" id="PTHR43706:SF47">
    <property type="entry name" value="EXTERNAL NADH-UBIQUINONE OXIDOREDUCTASE 1, MITOCHONDRIAL-RELATED"/>
    <property type="match status" value="1"/>
</dbReference>
<dbReference type="PRINTS" id="PR00411">
    <property type="entry name" value="PNDRDTASEI"/>
</dbReference>
<dbReference type="InterPro" id="IPR036188">
    <property type="entry name" value="FAD/NAD-bd_sf"/>
</dbReference>
<dbReference type="Pfam" id="PF07992">
    <property type="entry name" value="Pyr_redox_2"/>
    <property type="match status" value="1"/>
</dbReference>
<evidence type="ECO:0000256" key="4">
    <source>
        <dbReference type="ARBA" id="ARBA00022827"/>
    </source>
</evidence>
<proteinExistence type="inferred from homology"/>
<keyword evidence="11" id="KW-1185">Reference proteome</keyword>
<dbReference type="EMBL" id="VCIW01000006">
    <property type="protein sequence ID" value="TLS51950.1"/>
    <property type="molecule type" value="Genomic_DNA"/>
</dbReference>
<evidence type="ECO:0000256" key="6">
    <source>
        <dbReference type="ARBA" id="ARBA00023027"/>
    </source>
</evidence>
<dbReference type="EC" id="1.6.5.9" evidence="2"/>
<protein>
    <recommendedName>
        <fullName evidence="2">NADH:ubiquinone reductase (non-electrogenic)</fullName>
        <ecNumber evidence="2">1.6.5.9</ecNumber>
    </recommendedName>
</protein>
<comment type="caution">
    <text evidence="10">The sequence shown here is derived from an EMBL/GenBank/DDBJ whole genome shotgun (WGS) entry which is preliminary data.</text>
</comment>
<evidence type="ECO:0000256" key="1">
    <source>
        <dbReference type="ARBA" id="ARBA00005272"/>
    </source>
</evidence>
<evidence type="ECO:0000256" key="5">
    <source>
        <dbReference type="ARBA" id="ARBA00023002"/>
    </source>
</evidence>
<name>A0A5R9GCZ2_9BACL</name>
<dbReference type="SUPFAM" id="SSF51905">
    <property type="entry name" value="FAD/NAD(P)-binding domain"/>
    <property type="match status" value="2"/>
</dbReference>
<keyword evidence="8" id="KW-0472">Membrane</keyword>